<keyword evidence="2" id="KW-1185">Reference proteome</keyword>
<feature type="non-terminal residue" evidence="1">
    <location>
        <position position="41"/>
    </location>
</feature>
<dbReference type="EMBL" id="CAJVPM010018664">
    <property type="protein sequence ID" value="CAG8626035.1"/>
    <property type="molecule type" value="Genomic_DNA"/>
</dbReference>
<evidence type="ECO:0000313" key="2">
    <source>
        <dbReference type="Proteomes" id="UP000789860"/>
    </source>
</evidence>
<evidence type="ECO:0000313" key="1">
    <source>
        <dbReference type="EMBL" id="CAG8626035.1"/>
    </source>
</evidence>
<organism evidence="1 2">
    <name type="scientific">Scutellospora calospora</name>
    <dbReference type="NCBI Taxonomy" id="85575"/>
    <lineage>
        <taxon>Eukaryota</taxon>
        <taxon>Fungi</taxon>
        <taxon>Fungi incertae sedis</taxon>
        <taxon>Mucoromycota</taxon>
        <taxon>Glomeromycotina</taxon>
        <taxon>Glomeromycetes</taxon>
        <taxon>Diversisporales</taxon>
        <taxon>Gigasporaceae</taxon>
        <taxon>Scutellospora</taxon>
    </lineage>
</organism>
<protein>
    <submittedName>
        <fullName evidence="1">10230_t:CDS:1</fullName>
    </submittedName>
</protein>
<dbReference type="Proteomes" id="UP000789860">
    <property type="component" value="Unassembled WGS sequence"/>
</dbReference>
<reference evidence="1" key="1">
    <citation type="submission" date="2021-06" db="EMBL/GenBank/DDBJ databases">
        <authorList>
            <person name="Kallberg Y."/>
            <person name="Tangrot J."/>
            <person name="Rosling A."/>
        </authorList>
    </citation>
    <scope>NUCLEOTIDE SEQUENCE</scope>
    <source>
        <strain evidence="1">AU212A</strain>
    </source>
</reference>
<gene>
    <name evidence="1" type="ORF">SCALOS_LOCUS7808</name>
</gene>
<comment type="caution">
    <text evidence="1">The sequence shown here is derived from an EMBL/GenBank/DDBJ whole genome shotgun (WGS) entry which is preliminary data.</text>
</comment>
<name>A0ACA9N3H7_9GLOM</name>
<sequence length="41" mass="4790">MESNEEANRLLDIQEDSVDELQATLNQMIEFVGSHNIKEIW</sequence>
<proteinExistence type="predicted"/>
<accession>A0ACA9N3H7</accession>